<dbReference type="Pfam" id="PF19488">
    <property type="entry name" value="DUF6024"/>
    <property type="match status" value="1"/>
</dbReference>
<organism evidence="1 2">
    <name type="scientific">Actinomyces oris</name>
    <dbReference type="NCBI Taxonomy" id="544580"/>
    <lineage>
        <taxon>Bacteria</taxon>
        <taxon>Bacillati</taxon>
        <taxon>Actinomycetota</taxon>
        <taxon>Actinomycetes</taxon>
        <taxon>Actinomycetales</taxon>
        <taxon>Actinomycetaceae</taxon>
        <taxon>Actinomyces</taxon>
    </lineage>
</organism>
<sequence>MPNDPASINPSLNPFLSHDRSRESYYGHTSRSRSALADMLGHDLGVDSNCIHFVPNTSTALAVVLGGIMAENLRLRGAGPLWRHYGPYQGVVRSMEEVLNGRWVGFHTHVAPVDVSVDNSFREPGGATASVVDGAQSLGTYLTEELVSSGTVVIAPLHKHLALAPGLGIVILDAVTGQQLPSIASFLSLTEGGCPSLDLLEQALDRMRRGKVWNKAQLLFSQDLVDWAAAEGLEIVGGGGGLPMAAVKMSRGGGDANVMARELPPSAKYFRRQGIIRYSYSSLGCKDDSWVDATEAFCHDLEGLIRCREC</sequence>
<dbReference type="SUPFAM" id="SSF53383">
    <property type="entry name" value="PLP-dependent transferases"/>
    <property type="match status" value="1"/>
</dbReference>
<dbReference type="RefSeq" id="WP_240309972.1">
    <property type="nucleotide sequence ID" value="NZ_CAURQM010000026.1"/>
</dbReference>
<reference evidence="1" key="1">
    <citation type="submission" date="2022-06" db="EMBL/GenBank/DDBJ databases">
        <title>Draft Genome Sequences of Three Actinomyces oris Strains, Isolated from Healthy Human Feces.</title>
        <authorList>
            <person name="Ye Y."/>
            <person name="Liu C."/>
            <person name="Zhao J."/>
            <person name="Xu J."/>
            <person name="Huang H."/>
            <person name="Wang B."/>
            <person name="Wei J."/>
            <person name="Jing X."/>
        </authorList>
    </citation>
    <scope>NUCLEOTIDE SEQUENCE</scope>
    <source>
        <strain evidence="1">CNGBCC1803368</strain>
    </source>
</reference>
<comment type="caution">
    <text evidence="1">The sequence shown here is derived from an EMBL/GenBank/DDBJ whole genome shotgun (WGS) entry which is preliminary data.</text>
</comment>
<dbReference type="AlphaFoldDB" id="A0AAE4G2Y0"/>
<name>A0AAE4G2Y0_9ACTO</name>
<dbReference type="InterPro" id="IPR046066">
    <property type="entry name" value="DUF6024"/>
</dbReference>
<gene>
    <name evidence="1" type="ORF">RMW62_11095</name>
</gene>
<evidence type="ECO:0000313" key="2">
    <source>
        <dbReference type="Proteomes" id="UP001180729"/>
    </source>
</evidence>
<dbReference type="InterPro" id="IPR015424">
    <property type="entry name" value="PyrdxlP-dep_Trfase"/>
</dbReference>
<protein>
    <submittedName>
        <fullName evidence="1">DUF6024 family protein</fullName>
    </submittedName>
</protein>
<dbReference type="Proteomes" id="UP001180729">
    <property type="component" value="Unassembled WGS sequence"/>
</dbReference>
<dbReference type="EMBL" id="JAMZMH010000014">
    <property type="protein sequence ID" value="MDT0249628.1"/>
    <property type="molecule type" value="Genomic_DNA"/>
</dbReference>
<proteinExistence type="predicted"/>
<accession>A0AAE4G2Y0</accession>
<evidence type="ECO:0000313" key="1">
    <source>
        <dbReference type="EMBL" id="MDT0249628.1"/>
    </source>
</evidence>